<evidence type="ECO:0000256" key="3">
    <source>
        <dbReference type="ARBA" id="ARBA00004635"/>
    </source>
</evidence>
<organism evidence="18 19">
    <name type="scientific">Tegillarca granosa</name>
    <name type="common">Malaysian cockle</name>
    <name type="synonym">Anadara granosa</name>
    <dbReference type="NCBI Taxonomy" id="220873"/>
    <lineage>
        <taxon>Eukaryota</taxon>
        <taxon>Metazoa</taxon>
        <taxon>Spiralia</taxon>
        <taxon>Lophotrochozoa</taxon>
        <taxon>Mollusca</taxon>
        <taxon>Bivalvia</taxon>
        <taxon>Autobranchia</taxon>
        <taxon>Pteriomorphia</taxon>
        <taxon>Arcoida</taxon>
        <taxon>Arcoidea</taxon>
        <taxon>Arcidae</taxon>
        <taxon>Tegillarca</taxon>
    </lineage>
</organism>
<dbReference type="Proteomes" id="UP001217089">
    <property type="component" value="Unassembled WGS sequence"/>
</dbReference>
<dbReference type="InterPro" id="IPR008431">
    <property type="entry name" value="CNPase"/>
</dbReference>
<dbReference type="InterPro" id="IPR047325">
    <property type="entry name" value="CNPase_cat"/>
</dbReference>
<evidence type="ECO:0000259" key="17">
    <source>
        <dbReference type="Pfam" id="PF05881"/>
    </source>
</evidence>
<comment type="function">
    <text evidence="15">Catalyzes the formation of 2'-nucleotide products from 2',3'-cyclic substrates. May participate in RNA metabolism in the myelinating cell, CNP is the third most abundant protein in central nervous system myelin.</text>
</comment>
<keyword evidence="13" id="KW-0449">Lipoprotein</keyword>
<dbReference type="SUPFAM" id="SSF55144">
    <property type="entry name" value="LigT-like"/>
    <property type="match status" value="1"/>
</dbReference>
<gene>
    <name evidence="18" type="ORF">KUTeg_002353</name>
</gene>
<dbReference type="Pfam" id="PF05881">
    <property type="entry name" value="CNPase"/>
    <property type="match status" value="1"/>
</dbReference>
<evidence type="ECO:0000256" key="16">
    <source>
        <dbReference type="SAM" id="MobiDB-lite"/>
    </source>
</evidence>
<evidence type="ECO:0000313" key="19">
    <source>
        <dbReference type="Proteomes" id="UP001217089"/>
    </source>
</evidence>
<comment type="subcellular location">
    <subcellularLocation>
        <location evidence="2">Melanosome</location>
    </subcellularLocation>
    <subcellularLocation>
        <location evidence="3">Membrane</location>
        <topology evidence="3">Lipid-anchor</topology>
    </subcellularLocation>
</comment>
<evidence type="ECO:0000256" key="4">
    <source>
        <dbReference type="ARBA" id="ARBA00008662"/>
    </source>
</evidence>
<evidence type="ECO:0000256" key="2">
    <source>
        <dbReference type="ARBA" id="ARBA00004223"/>
    </source>
</evidence>
<keyword evidence="9" id="KW-0597">Phosphoprotein</keyword>
<dbReference type="EC" id="3.1.4.37" evidence="6"/>
<accession>A0ABQ9FU38</accession>
<evidence type="ECO:0000256" key="15">
    <source>
        <dbReference type="ARBA" id="ARBA00045937"/>
    </source>
</evidence>
<feature type="region of interest" description="Disordered" evidence="16">
    <location>
        <begin position="1"/>
        <end position="24"/>
    </location>
</feature>
<evidence type="ECO:0000256" key="12">
    <source>
        <dbReference type="ARBA" id="ARBA00023136"/>
    </source>
</evidence>
<evidence type="ECO:0000256" key="8">
    <source>
        <dbReference type="ARBA" id="ARBA00022481"/>
    </source>
</evidence>
<protein>
    <recommendedName>
        <fullName evidence="7">2',3'-cyclic-nucleotide 3'-phosphodiesterase</fullName>
        <ecNumber evidence="6">3.1.4.37</ecNumber>
    </recommendedName>
</protein>
<dbReference type="InterPro" id="IPR009097">
    <property type="entry name" value="Cyclic_Pdiesterase"/>
</dbReference>
<evidence type="ECO:0000256" key="6">
    <source>
        <dbReference type="ARBA" id="ARBA00012317"/>
    </source>
</evidence>
<keyword evidence="19" id="KW-1185">Reference proteome</keyword>
<dbReference type="EMBL" id="JARBDR010000141">
    <property type="protein sequence ID" value="KAJ8320766.1"/>
    <property type="molecule type" value="Genomic_DNA"/>
</dbReference>
<comment type="similarity">
    <text evidence="4">Belongs to the 2H phosphoesterase superfamily. CNPase family.</text>
</comment>
<dbReference type="Gene3D" id="3.90.1740.10">
    <property type="entry name" value="2',3'-cyclic nucleotide 3'-phosphodiesterase superfamily"/>
    <property type="match status" value="1"/>
</dbReference>
<reference evidence="18 19" key="1">
    <citation type="submission" date="2022-12" db="EMBL/GenBank/DDBJ databases">
        <title>Chromosome-level genome of Tegillarca granosa.</title>
        <authorList>
            <person name="Kim J."/>
        </authorList>
    </citation>
    <scope>NUCLEOTIDE SEQUENCE [LARGE SCALE GENOMIC DNA]</scope>
    <source>
        <strain evidence="18">Teg-2019</strain>
        <tissue evidence="18">Adductor muscle</tissue>
    </source>
</reference>
<evidence type="ECO:0000256" key="11">
    <source>
        <dbReference type="ARBA" id="ARBA00022884"/>
    </source>
</evidence>
<keyword evidence="10" id="KW-0378">Hydrolase</keyword>
<keyword evidence="11" id="KW-0694">RNA-binding</keyword>
<comment type="catalytic activity">
    <reaction evidence="1">
        <text>a nucleoside 2',3'-cyclic phosphate + H2O = a nucleoside 2'-phosphate + H(+)</text>
        <dbReference type="Rhea" id="RHEA:14489"/>
        <dbReference type="ChEBI" id="CHEBI:15377"/>
        <dbReference type="ChEBI" id="CHEBI:15378"/>
        <dbReference type="ChEBI" id="CHEBI:66954"/>
        <dbReference type="ChEBI" id="CHEBI:78552"/>
        <dbReference type="EC" id="3.1.4.37"/>
    </reaction>
</comment>
<evidence type="ECO:0000256" key="10">
    <source>
        <dbReference type="ARBA" id="ARBA00022801"/>
    </source>
</evidence>
<evidence type="ECO:0000256" key="5">
    <source>
        <dbReference type="ARBA" id="ARBA00011781"/>
    </source>
</evidence>
<sequence>MGNKISQLRGSLKKNKSDLSLKDHRKDGNLKRTRSIGYNSSSYFNLKHWMGEMLLMADDSDHYTDISLFLVRLALIYLGKRLSRNIGKELPIKDEDETDYPVVEPIQRATSSWQYYTSPVVLPAADEIDFPFLNDCDTISYIKKSKTMFIMRGISGSGKSTLVNIIQKVYPNAVVCSADFYFVTEDGTYNFQPDCLSYAHFDCQKNAREACLKQMNVIVIDNTNIRRWEMKLYLDMAREFNYVVVPVRPRTRWREDPHELFKRNKHGVGFDVIQKKIRMFEDIIPIYYGWFLNNITLSTLQQYYEINSDADFLLHCTAFYSGSRKNPTPGRENYHRSWIVQQSCGQVFSLHVTGITISPRVVTARVHLDAEQLELLWKPEETNWDDYIYKKTGLQNNGSSNQYPQKGRCAHITIATANGISASQANFDLLDICDKEYFLSNSQVPTCPTDRGIIKRLEDEYCVVYFDQPVVLNGLFSVGGGWQYDIFHCNLTSKGTNFLDGYDKLSASSTKIVLIRPKYMYLVH</sequence>
<name>A0ABQ9FU38_TEGGR</name>
<proteinExistence type="inferred from homology"/>
<dbReference type="Pfam" id="PF13671">
    <property type="entry name" value="AAA_33"/>
    <property type="match status" value="1"/>
</dbReference>
<comment type="caution">
    <text evidence="18">The sequence shown here is derived from an EMBL/GenBank/DDBJ whole genome shotgun (WGS) entry which is preliminary data.</text>
</comment>
<keyword evidence="8" id="KW-0488">Methylation</keyword>
<feature type="non-terminal residue" evidence="18">
    <location>
        <position position="524"/>
    </location>
</feature>
<evidence type="ECO:0000256" key="7">
    <source>
        <dbReference type="ARBA" id="ARBA00014478"/>
    </source>
</evidence>
<keyword evidence="14" id="KW-0636">Prenylation</keyword>
<feature type="domain" description="Cyclic nucleotide phosphodiesterase catalytic" evidence="17">
    <location>
        <begin position="300"/>
        <end position="436"/>
    </location>
</feature>
<dbReference type="PANTHER" id="PTHR10156:SF0">
    <property type="entry name" value="2',3'-CYCLIC-NUCLEOTIDE 3'-PHOSPHODIESTERASE"/>
    <property type="match status" value="1"/>
</dbReference>
<comment type="subunit">
    <text evidence="5">Exists as monomers and homodimers.</text>
</comment>
<feature type="compositionally biased region" description="Basic and acidic residues" evidence="16">
    <location>
        <begin position="15"/>
        <end position="24"/>
    </location>
</feature>
<dbReference type="InterPro" id="IPR027417">
    <property type="entry name" value="P-loop_NTPase"/>
</dbReference>
<dbReference type="SUPFAM" id="SSF52540">
    <property type="entry name" value="P-loop containing nucleoside triphosphate hydrolases"/>
    <property type="match status" value="1"/>
</dbReference>
<evidence type="ECO:0000313" key="18">
    <source>
        <dbReference type="EMBL" id="KAJ8320766.1"/>
    </source>
</evidence>
<dbReference type="Gene3D" id="3.40.50.300">
    <property type="entry name" value="P-loop containing nucleotide triphosphate hydrolases"/>
    <property type="match status" value="1"/>
</dbReference>
<evidence type="ECO:0000256" key="1">
    <source>
        <dbReference type="ARBA" id="ARBA00000610"/>
    </source>
</evidence>
<keyword evidence="12" id="KW-0472">Membrane</keyword>
<evidence type="ECO:0000256" key="14">
    <source>
        <dbReference type="ARBA" id="ARBA00023289"/>
    </source>
</evidence>
<dbReference type="PANTHER" id="PTHR10156">
    <property type="entry name" value="2',3'-CYCLIC-NUCLEOTIDE 3'-PHOSPHODIESTERASE"/>
    <property type="match status" value="1"/>
</dbReference>
<evidence type="ECO:0000256" key="13">
    <source>
        <dbReference type="ARBA" id="ARBA00023288"/>
    </source>
</evidence>
<evidence type="ECO:0000256" key="9">
    <source>
        <dbReference type="ARBA" id="ARBA00022553"/>
    </source>
</evidence>